<gene>
    <name evidence="1" type="ORF">EY643_11350</name>
</gene>
<dbReference type="EMBL" id="CP036422">
    <property type="protein sequence ID" value="QFU76207.1"/>
    <property type="molecule type" value="Genomic_DNA"/>
</dbReference>
<name>A0A5P9NKB0_9GAMM</name>
<dbReference type="KEGG" id="halc:EY643_11350"/>
<reference evidence="1 2" key="1">
    <citation type="submission" date="2019-02" db="EMBL/GenBank/DDBJ databases">
        <authorList>
            <person name="Li S.-H."/>
        </authorList>
    </citation>
    <scope>NUCLEOTIDE SEQUENCE [LARGE SCALE GENOMIC DNA]</scope>
    <source>
        <strain evidence="1 2">IMCC14385</strain>
    </source>
</reference>
<evidence type="ECO:0008006" key="3">
    <source>
        <dbReference type="Google" id="ProtNLM"/>
    </source>
</evidence>
<accession>A0A5P9NKB0</accession>
<sequence>MMKIDGPFYAQLPQAAEEAERLAAAGYDGVYTLEGSWESFLHPAIATELAPGMDIATGMTIEFPQLAGRGSEG</sequence>
<evidence type="ECO:0000313" key="1">
    <source>
        <dbReference type="EMBL" id="QFU76207.1"/>
    </source>
</evidence>
<protein>
    <recommendedName>
        <fullName evidence="3">LLM class flavin-dependent oxidoreductase</fullName>
    </recommendedName>
</protein>
<keyword evidence="2" id="KW-1185">Reference proteome</keyword>
<evidence type="ECO:0000313" key="2">
    <source>
        <dbReference type="Proteomes" id="UP000326287"/>
    </source>
</evidence>
<proteinExistence type="predicted"/>
<dbReference type="AlphaFoldDB" id="A0A5P9NKB0"/>
<dbReference type="Proteomes" id="UP000326287">
    <property type="component" value="Chromosome"/>
</dbReference>
<organism evidence="1 2">
    <name type="scientific">Halioglobus maricola</name>
    <dbReference type="NCBI Taxonomy" id="2601894"/>
    <lineage>
        <taxon>Bacteria</taxon>
        <taxon>Pseudomonadati</taxon>
        <taxon>Pseudomonadota</taxon>
        <taxon>Gammaproteobacteria</taxon>
        <taxon>Cellvibrionales</taxon>
        <taxon>Halieaceae</taxon>
        <taxon>Halioglobus</taxon>
    </lineage>
</organism>